<reference evidence="2 3" key="1">
    <citation type="journal article" date="2019" name="Sci. Rep.">
        <title>Nanopore sequencing improves the draft genome of the human pathogenic amoeba Naegleria fowleri.</title>
        <authorList>
            <person name="Liechti N."/>
            <person name="Schurch N."/>
            <person name="Bruggmann R."/>
            <person name="Wittwer M."/>
        </authorList>
    </citation>
    <scope>NUCLEOTIDE SEQUENCE [LARGE SCALE GENOMIC DNA]</scope>
    <source>
        <strain evidence="2 3">ATCC 30894</strain>
    </source>
</reference>
<dbReference type="OrthoDB" id="1397969at2759"/>
<gene>
    <name evidence="2" type="ORF">FDP41_005272</name>
</gene>
<dbReference type="VEuPathDB" id="AmoebaDB:NF0110950"/>
<dbReference type="Proteomes" id="UP000444721">
    <property type="component" value="Unassembled WGS sequence"/>
</dbReference>
<feature type="region of interest" description="Disordered" evidence="1">
    <location>
        <begin position="121"/>
        <end position="145"/>
    </location>
</feature>
<sequence length="732" mass="84091">MSFLKRIFKTKSKGVRSQFSDYDCDPTIIPIKDWDVVLFSVWLQTIEGVSPSTIEKLKEEEWDGKSLLYFSKNDLTSLKIPLNEATLIEQHLDQLKLDQHYQMRSFNQALSSSDSAFVLSSQTTSSDPDRYSQNHPSLLSSSSKKQGNANLFSSLNECEVIGDLLHCEDGSDESIRSLLMGSDFKNRCILSKKESSFENLNEGYFVQSHRPDIFTDDNSFSLRVFRLVLRRLEQAFPLISARSRSLADSSMNNSVGSRASNNYGFSSLPPQNTRTITTTGGILDEVMVVLPQSVSQLTSLEKLCLSNCMKKVKSCPDMSTHEKRLLAHTLSLVDCFMYCYFFNYQTVLSNVEKNALMKRSPMSSQHSREVNEDVEKRFVQALKDISENLNALGVLGNSCHASNTPLTSGGSSSSQNSSSNHYLFGEGISPTASFGKTQKLFRSSSIDHHSTKPYLFIQLVIFPFERSHVFDMKTDSRLRPYTLFRTGLFIGDWFLEWGEHSLVYPSISCKYRVSPQCHFIQLMKIEGEKNISRLLRKIAQICVLWNGTQIYNLQTCNHQHFVNDILTFIGLFSNTKQLGSISRFLERIEQLGFSDMRLVFDSQFFQKEFPNNEFISFHSHADVDDFYLKVDSMNPNYFHQDMDGKHDKFLLRLFDRSFYYRTEMGMHDKWDLALNEGNECNLCPFNIDGLSLKELEEREEQELMKHQRTKAHKAYLGSYEPSNPATERDWKY</sequence>
<dbReference type="VEuPathDB" id="AmoebaDB:FDP41_005272"/>
<evidence type="ECO:0008006" key="4">
    <source>
        <dbReference type="Google" id="ProtNLM"/>
    </source>
</evidence>
<dbReference type="VEuPathDB" id="AmoebaDB:NfTy_052910"/>
<dbReference type="EMBL" id="VFQX01000043">
    <property type="protein sequence ID" value="KAF0975945.1"/>
    <property type="molecule type" value="Genomic_DNA"/>
</dbReference>
<protein>
    <recommendedName>
        <fullName evidence="4">SAM domain-containing protein</fullName>
    </recommendedName>
</protein>
<name>A0A6A5BRB0_NAEFO</name>
<dbReference type="InterPro" id="IPR013761">
    <property type="entry name" value="SAM/pointed_sf"/>
</dbReference>
<evidence type="ECO:0000256" key="1">
    <source>
        <dbReference type="SAM" id="MobiDB-lite"/>
    </source>
</evidence>
<proteinExistence type="predicted"/>
<dbReference type="RefSeq" id="XP_044560658.1">
    <property type="nucleotide sequence ID" value="XM_044708779.1"/>
</dbReference>
<dbReference type="GeneID" id="68112490"/>
<feature type="region of interest" description="Disordered" evidence="1">
    <location>
        <begin position="703"/>
        <end position="732"/>
    </location>
</feature>
<dbReference type="OMA" id="WFLEWGE"/>
<organism evidence="2 3">
    <name type="scientific">Naegleria fowleri</name>
    <name type="common">Brain eating amoeba</name>
    <dbReference type="NCBI Taxonomy" id="5763"/>
    <lineage>
        <taxon>Eukaryota</taxon>
        <taxon>Discoba</taxon>
        <taxon>Heterolobosea</taxon>
        <taxon>Tetramitia</taxon>
        <taxon>Eutetramitia</taxon>
        <taxon>Vahlkampfiidae</taxon>
        <taxon>Naegleria</taxon>
    </lineage>
</organism>
<evidence type="ECO:0000313" key="3">
    <source>
        <dbReference type="Proteomes" id="UP000444721"/>
    </source>
</evidence>
<comment type="caution">
    <text evidence="2">The sequence shown here is derived from an EMBL/GenBank/DDBJ whole genome shotgun (WGS) entry which is preliminary data.</text>
</comment>
<keyword evidence="3" id="KW-1185">Reference proteome</keyword>
<dbReference type="Gene3D" id="1.10.150.50">
    <property type="entry name" value="Transcription Factor, Ets-1"/>
    <property type="match status" value="1"/>
</dbReference>
<evidence type="ECO:0000313" key="2">
    <source>
        <dbReference type="EMBL" id="KAF0975945.1"/>
    </source>
</evidence>
<accession>A0A6A5BRB0</accession>
<dbReference type="AlphaFoldDB" id="A0A6A5BRB0"/>